<keyword evidence="7" id="KW-0689">Ribosomal protein</keyword>
<keyword evidence="3 6" id="KW-0489">Methyltransferase</keyword>
<comment type="subcellular location">
    <subcellularLocation>
        <location evidence="6">Cytoplasm</location>
    </subcellularLocation>
</comment>
<dbReference type="Proteomes" id="UP000295375">
    <property type="component" value="Unassembled WGS sequence"/>
</dbReference>
<dbReference type="CDD" id="cd02440">
    <property type="entry name" value="AdoMet_MTases"/>
    <property type="match status" value="1"/>
</dbReference>
<dbReference type="SUPFAM" id="SSF53335">
    <property type="entry name" value="S-adenosyl-L-methionine-dependent methyltransferases"/>
    <property type="match status" value="1"/>
</dbReference>
<accession>A0A4R6UV43</accession>
<feature type="binding site" evidence="6">
    <location>
        <position position="230"/>
    </location>
    <ligand>
        <name>S-adenosyl-L-methionine</name>
        <dbReference type="ChEBI" id="CHEBI:59789"/>
    </ligand>
</feature>
<dbReference type="RefSeq" id="WP_133588442.1">
    <property type="nucleotide sequence ID" value="NZ_CP037953.1"/>
</dbReference>
<evidence type="ECO:0000256" key="3">
    <source>
        <dbReference type="ARBA" id="ARBA00022603"/>
    </source>
</evidence>
<dbReference type="InterPro" id="IPR004498">
    <property type="entry name" value="Ribosomal_PrmA_MeTrfase"/>
</dbReference>
<evidence type="ECO:0000256" key="1">
    <source>
        <dbReference type="ARBA" id="ARBA00009741"/>
    </source>
</evidence>
<evidence type="ECO:0000256" key="2">
    <source>
        <dbReference type="ARBA" id="ARBA00022490"/>
    </source>
</evidence>
<comment type="similarity">
    <text evidence="1 6">Belongs to the methyltransferase superfamily. PrmA family.</text>
</comment>
<proteinExistence type="inferred from homology"/>
<comment type="caution">
    <text evidence="7">The sequence shown here is derived from an EMBL/GenBank/DDBJ whole genome shotgun (WGS) entry which is preliminary data.</text>
</comment>
<keyword evidence="2 6" id="KW-0963">Cytoplasm</keyword>
<dbReference type="GO" id="GO:0005829">
    <property type="term" value="C:cytosol"/>
    <property type="evidence" value="ECO:0007669"/>
    <property type="project" value="TreeGrafter"/>
</dbReference>
<dbReference type="PANTHER" id="PTHR43648:SF1">
    <property type="entry name" value="ELECTRON TRANSFER FLAVOPROTEIN BETA SUBUNIT LYSINE METHYLTRANSFERASE"/>
    <property type="match status" value="1"/>
</dbReference>
<dbReference type="EC" id="2.1.1.-" evidence="6"/>
<dbReference type="HAMAP" id="MF_00735">
    <property type="entry name" value="Methyltr_PrmA"/>
    <property type="match status" value="1"/>
</dbReference>
<dbReference type="Pfam" id="PF06325">
    <property type="entry name" value="PrmA"/>
    <property type="match status" value="1"/>
</dbReference>
<keyword evidence="8" id="KW-1185">Reference proteome</keyword>
<comment type="function">
    <text evidence="6">Methylates ribosomal protein L11.</text>
</comment>
<reference evidence="7 8" key="1">
    <citation type="submission" date="2019-03" db="EMBL/GenBank/DDBJ databases">
        <title>Genomic Encyclopedia of Type Strains, Phase IV (KMG-IV): sequencing the most valuable type-strain genomes for metagenomic binning, comparative biology and taxonomic classification.</title>
        <authorList>
            <person name="Goeker M."/>
        </authorList>
    </citation>
    <scope>NUCLEOTIDE SEQUENCE [LARGE SCALE GENOMIC DNA]</scope>
    <source>
        <strain evidence="7 8">DSM 103792</strain>
    </source>
</reference>
<dbReference type="GO" id="GO:0032259">
    <property type="term" value="P:methylation"/>
    <property type="evidence" value="ECO:0007669"/>
    <property type="project" value="UniProtKB-KW"/>
</dbReference>
<keyword evidence="5 6" id="KW-0949">S-adenosyl-L-methionine</keyword>
<keyword evidence="7" id="KW-0687">Ribonucleoprotein</keyword>
<dbReference type="AlphaFoldDB" id="A0A4R6UV43"/>
<feature type="binding site" evidence="6">
    <location>
        <position position="166"/>
    </location>
    <ligand>
        <name>S-adenosyl-L-methionine</name>
        <dbReference type="ChEBI" id="CHEBI:59789"/>
    </ligand>
</feature>
<feature type="binding site" evidence="6">
    <location>
        <position position="145"/>
    </location>
    <ligand>
        <name>S-adenosyl-L-methionine</name>
        <dbReference type="ChEBI" id="CHEBI:59789"/>
    </ligand>
</feature>
<dbReference type="GO" id="GO:0016279">
    <property type="term" value="F:protein-lysine N-methyltransferase activity"/>
    <property type="evidence" value="ECO:0007669"/>
    <property type="project" value="TreeGrafter"/>
</dbReference>
<feature type="binding site" evidence="6">
    <location>
        <position position="188"/>
    </location>
    <ligand>
        <name>S-adenosyl-L-methionine</name>
        <dbReference type="ChEBI" id="CHEBI:59789"/>
    </ligand>
</feature>
<dbReference type="EMBL" id="SNYM01000003">
    <property type="protein sequence ID" value="TDQ49809.1"/>
    <property type="molecule type" value="Genomic_DNA"/>
</dbReference>
<dbReference type="InterPro" id="IPR029063">
    <property type="entry name" value="SAM-dependent_MTases_sf"/>
</dbReference>
<evidence type="ECO:0000256" key="5">
    <source>
        <dbReference type="ARBA" id="ARBA00022691"/>
    </source>
</evidence>
<evidence type="ECO:0000313" key="7">
    <source>
        <dbReference type="EMBL" id="TDQ49809.1"/>
    </source>
</evidence>
<evidence type="ECO:0000256" key="4">
    <source>
        <dbReference type="ARBA" id="ARBA00022679"/>
    </source>
</evidence>
<dbReference type="InterPro" id="IPR050078">
    <property type="entry name" value="Ribosomal_L11_MeTrfase_PrmA"/>
</dbReference>
<protein>
    <recommendedName>
        <fullName evidence="6">Ribosomal protein L11 methyltransferase</fullName>
        <shortName evidence="6">L11 Mtase</shortName>
        <ecNumber evidence="6">2.1.1.-</ecNumber>
    </recommendedName>
</protein>
<dbReference type="Gene3D" id="3.40.50.150">
    <property type="entry name" value="Vaccinia Virus protein VP39"/>
    <property type="match status" value="1"/>
</dbReference>
<dbReference type="NCBIfam" id="TIGR00406">
    <property type="entry name" value="prmA"/>
    <property type="match status" value="1"/>
</dbReference>
<dbReference type="OrthoDB" id="9785995at2"/>
<sequence length="298" mass="32477">MSFIELKIQVNKTQAEALDELLMEFGSLAVTLEDAEDQPILEPGPGETPLWQQIVLTALFDSDIDREATLAAIQADEAWPAGAHARFQAVPDQDWVRAWMDRFQPMPFGTKLWVCPSWRPIPAEAKVPLLLDPGLAFGTGTHSTTRLCLEWLDSADLSGKHVLDFGCGSGILAIAAGKLGAAKLTALDNDPQALIATRENAERNGIAADQIDIQLPPLAEGFHCDVILANILAEPLRQLAPLFATVLKPGGALVLSGLLAEQADELLARYQPWFDSLAVSQHEDWIRIDGKRNFTDVT</sequence>
<dbReference type="GO" id="GO:0005840">
    <property type="term" value="C:ribosome"/>
    <property type="evidence" value="ECO:0007669"/>
    <property type="project" value="UniProtKB-KW"/>
</dbReference>
<name>A0A4R6UV43_9GAMM</name>
<comment type="catalytic activity">
    <reaction evidence="6">
        <text>L-lysyl-[protein] + 3 S-adenosyl-L-methionine = N(6),N(6),N(6)-trimethyl-L-lysyl-[protein] + 3 S-adenosyl-L-homocysteine + 3 H(+)</text>
        <dbReference type="Rhea" id="RHEA:54192"/>
        <dbReference type="Rhea" id="RHEA-COMP:9752"/>
        <dbReference type="Rhea" id="RHEA-COMP:13826"/>
        <dbReference type="ChEBI" id="CHEBI:15378"/>
        <dbReference type="ChEBI" id="CHEBI:29969"/>
        <dbReference type="ChEBI" id="CHEBI:57856"/>
        <dbReference type="ChEBI" id="CHEBI:59789"/>
        <dbReference type="ChEBI" id="CHEBI:61961"/>
    </reaction>
</comment>
<dbReference type="PANTHER" id="PTHR43648">
    <property type="entry name" value="ELECTRON TRANSFER FLAVOPROTEIN BETA SUBUNIT LYSINE METHYLTRANSFERASE"/>
    <property type="match status" value="1"/>
</dbReference>
<dbReference type="PIRSF" id="PIRSF000401">
    <property type="entry name" value="RPL11_MTase"/>
    <property type="match status" value="1"/>
</dbReference>
<evidence type="ECO:0000256" key="6">
    <source>
        <dbReference type="HAMAP-Rule" id="MF_00735"/>
    </source>
</evidence>
<gene>
    <name evidence="6" type="primary">prmA</name>
    <name evidence="7" type="ORF">EV696_103181</name>
</gene>
<keyword evidence="4 6" id="KW-0808">Transferase</keyword>
<organism evidence="7 8">
    <name type="scientific">Permianibacter aggregans</name>
    <dbReference type="NCBI Taxonomy" id="1510150"/>
    <lineage>
        <taxon>Bacteria</taxon>
        <taxon>Pseudomonadati</taxon>
        <taxon>Pseudomonadota</taxon>
        <taxon>Gammaproteobacteria</taxon>
        <taxon>Pseudomonadales</taxon>
        <taxon>Pseudomonadaceae</taxon>
        <taxon>Permianibacter</taxon>
    </lineage>
</organism>
<evidence type="ECO:0000313" key="8">
    <source>
        <dbReference type="Proteomes" id="UP000295375"/>
    </source>
</evidence>